<keyword evidence="8" id="KW-0503">Monooxygenase</keyword>
<keyword evidence="7 9" id="KW-0408">Iron</keyword>
<comment type="similarity">
    <text evidence="3">Belongs to the cytochrome P450 family.</text>
</comment>
<evidence type="ECO:0000256" key="8">
    <source>
        <dbReference type="ARBA" id="ARBA00023033"/>
    </source>
</evidence>
<dbReference type="InterPro" id="IPR002401">
    <property type="entry name" value="Cyt_P450_E_grp-I"/>
</dbReference>
<evidence type="ECO:0000313" key="10">
    <source>
        <dbReference type="EMBL" id="KAF8686495.1"/>
    </source>
</evidence>
<evidence type="ECO:0000256" key="5">
    <source>
        <dbReference type="ARBA" id="ARBA00022723"/>
    </source>
</evidence>
<dbReference type="Gene3D" id="3.40.50.12550">
    <property type="entry name" value="Ubiquitin-activating enzyme E1, inactive adenylation domain, subdomain 2"/>
    <property type="match status" value="1"/>
</dbReference>
<reference evidence="10" key="1">
    <citation type="submission" date="2020-09" db="EMBL/GenBank/DDBJ databases">
        <title>Comparative genome analyses of four rice-infecting Rhizoctonia solani isolates reveal extensive enrichment of homogalacturonan modification genes.</title>
        <authorList>
            <person name="Lee D.-Y."/>
            <person name="Jeon J."/>
            <person name="Kim K.-T."/>
            <person name="Cheong K."/>
            <person name="Song H."/>
            <person name="Choi G."/>
            <person name="Ko J."/>
            <person name="Opiyo S.O."/>
            <person name="Zuo S."/>
            <person name="Madhav S."/>
            <person name="Lee Y.-H."/>
            <person name="Wang G.-L."/>
        </authorList>
    </citation>
    <scope>NUCLEOTIDE SEQUENCE</scope>
    <source>
        <strain evidence="10">AG1-IA YN-7</strain>
    </source>
</reference>
<dbReference type="Pfam" id="PF00067">
    <property type="entry name" value="p450"/>
    <property type="match status" value="1"/>
</dbReference>
<evidence type="ECO:0000313" key="11">
    <source>
        <dbReference type="Proteomes" id="UP000650582"/>
    </source>
</evidence>
<protein>
    <submittedName>
        <fullName evidence="10">Regulatory subunit of the dimeric UBA3-ULA1 E1 enzyme</fullName>
    </submittedName>
</protein>
<evidence type="ECO:0000256" key="1">
    <source>
        <dbReference type="ARBA" id="ARBA00001971"/>
    </source>
</evidence>
<name>A0A8H7HJB4_9AGAM</name>
<dbReference type="Proteomes" id="UP000650582">
    <property type="component" value="Unassembled WGS sequence"/>
</dbReference>
<dbReference type="SUPFAM" id="SSF69572">
    <property type="entry name" value="Activating enzymes of the ubiquitin-like proteins"/>
    <property type="match status" value="2"/>
</dbReference>
<feature type="binding site" description="axial binding residue" evidence="9">
    <location>
        <position position="1239"/>
    </location>
    <ligand>
        <name>heme</name>
        <dbReference type="ChEBI" id="CHEBI:30413"/>
    </ligand>
    <ligandPart>
        <name>Fe</name>
        <dbReference type="ChEBI" id="CHEBI:18248"/>
    </ligandPart>
</feature>
<dbReference type="GO" id="GO:0016705">
    <property type="term" value="F:oxidoreductase activity, acting on paired donors, with incorporation or reduction of molecular oxygen"/>
    <property type="evidence" value="ECO:0007669"/>
    <property type="project" value="InterPro"/>
</dbReference>
<keyword evidence="5 9" id="KW-0479">Metal-binding</keyword>
<dbReference type="PANTHER" id="PTHR46300:SF7">
    <property type="entry name" value="P450, PUTATIVE (EUROFUNG)-RELATED"/>
    <property type="match status" value="1"/>
</dbReference>
<dbReference type="InterPro" id="IPR001128">
    <property type="entry name" value="Cyt_P450"/>
</dbReference>
<keyword evidence="6" id="KW-0560">Oxidoreductase</keyword>
<dbReference type="InterPro" id="IPR036396">
    <property type="entry name" value="Cyt_P450_sf"/>
</dbReference>
<dbReference type="Gene3D" id="3.40.50.720">
    <property type="entry name" value="NAD(P)-binding Rossmann-like Domain"/>
    <property type="match status" value="1"/>
</dbReference>
<evidence type="ECO:0000256" key="7">
    <source>
        <dbReference type="ARBA" id="ARBA00023004"/>
    </source>
</evidence>
<dbReference type="InterPro" id="IPR035985">
    <property type="entry name" value="Ubiquitin-activating_enz"/>
</dbReference>
<dbReference type="PANTHER" id="PTHR46300">
    <property type="entry name" value="P450, PUTATIVE (EUROFUNG)-RELATED-RELATED"/>
    <property type="match status" value="1"/>
</dbReference>
<evidence type="ECO:0000256" key="9">
    <source>
        <dbReference type="PIRSR" id="PIRSR602401-1"/>
    </source>
</evidence>
<evidence type="ECO:0000256" key="6">
    <source>
        <dbReference type="ARBA" id="ARBA00023002"/>
    </source>
</evidence>
<organism evidence="10 11">
    <name type="scientific">Rhizoctonia solani</name>
    <dbReference type="NCBI Taxonomy" id="456999"/>
    <lineage>
        <taxon>Eukaryota</taxon>
        <taxon>Fungi</taxon>
        <taxon>Dikarya</taxon>
        <taxon>Basidiomycota</taxon>
        <taxon>Agaricomycotina</taxon>
        <taxon>Agaricomycetes</taxon>
        <taxon>Cantharellales</taxon>
        <taxon>Ceratobasidiaceae</taxon>
        <taxon>Rhizoctonia</taxon>
    </lineage>
</organism>
<comment type="caution">
    <text evidence="10">The sequence shown here is derived from an EMBL/GenBank/DDBJ whole genome shotgun (WGS) entry which is preliminary data.</text>
</comment>
<dbReference type="GO" id="GO:0020037">
    <property type="term" value="F:heme binding"/>
    <property type="evidence" value="ECO:0007669"/>
    <property type="project" value="InterPro"/>
</dbReference>
<gene>
    <name evidence="10" type="ORF">RHS04_00197</name>
</gene>
<dbReference type="Gene3D" id="1.10.630.10">
    <property type="entry name" value="Cytochrome P450"/>
    <property type="match status" value="1"/>
</dbReference>
<sequence>MDTGVVGSEKGHGSNVLGALHVTRVIGSQFAILSLTRATTLYETTKKNMSTGEAQTIEELTTAISTQGQPDAKTRRYDRQLRLWATAGQNALESARILVVGSTATSSSIMKNLVLPGDILFELEMQVSSEDVGNNFFLEYSSIGKPRAEEAIRLLSELNDSVEGVANTSNIEEVLEKDPAYITGFTLVIAHNLPDGPLRKLASLLWSNVAHPPLVVVRTAGFLADFTIQLHEHAVVDSHSETAPSLRIDKPFPELLEHSLSLDFPAMDPTDHGHVPYVYILVRAMHDWKAAHDGNPPTSYSEKQAFKAQVTAMKVKVDEENFDEAVAQAYRAWTLTGVPRDIQALFADEKCTGYLNAAGNGGVGTSQFWALLRALHLFTAARGYLPLAASIPDMKADTKQYIGLQAMYKRQADAERKEYIGLLREVVAQTGQRHVEGDGEVPGISDDAIVEFVKNAHGLKVLRGQEWGALRPDAIAQSLAIAPSATATFAALGTRFAFETAHGRSPTPGSDEDYVLLEQCFNTLIGGDAGEEGKIALGELLLVYLTSPHRGLNTDSISLSLKSSRVGEHWLDCRSGDGSKSHAAVGPTEISYPTPKIIFLDYTLLFEPFTFPLNSSKLALHAFPDRGGWCRAEADYPSTRRWMSEHFMHISSPQMQGHEGELWPWEGFWQIHRAPTAELPTTAALVGGLVAQEAIKVITRQYIPIDGTCIIDLVSSTTATIKQDTPFLRQWRESYIIASRLEKVECVPPMVPVPSLYSPLVLISACLCALVIRVISWRIRRGRLPAGPPAHPIWGHVDLVKSPRLHLIAAEWTKSFGNLVTLHFMGTNTVIINSAADAVELLDKRAASTSGRPREVMMGEVMGYNTSVGLHQPDERFRKLRRVMASAMHATAVRSYQPIEVNNVKYMLRRMAGLGGSMLTNNDKVNTASVNQAMGVGHPASSAQPMSLVREAATRFILNVAYGHEVKPHDPFIGLIHAAMMKIREGKYPIVEAFPWLVNLPRWLPGTRFLQVGAEGHALREAYAGGPFEQVKTEMRAGTARHSFVSNLLSIKGGPDEATAHDQDLIKWTASAIFVGGSDTTVAVINTFLLMMAANPGVQKLAQDEIVRVLGAKGHYSGAPATAGTEGEVSTNACIIPIPERLPGFEDRHQLPYLEAVFKEVMRINPGLSMGLPHAVTQEETYRGYTFPVGTIIRANLWAILHDPALYSSPHTFEPKRHLGPHADPNPLRYVFGFGRRICPGVHLAADQPWLAMAGILSTFNVVGGKGLIEEAKLRPWDMFEFNGMTSQPKTLPFSLVLRQGAEDLL</sequence>
<evidence type="ECO:0000256" key="2">
    <source>
        <dbReference type="ARBA" id="ARBA00005179"/>
    </source>
</evidence>
<dbReference type="SUPFAM" id="SSF48264">
    <property type="entry name" value="Cytochrome P450"/>
    <property type="match status" value="1"/>
</dbReference>
<proteinExistence type="inferred from homology"/>
<dbReference type="PROSITE" id="PS00086">
    <property type="entry name" value="CYTOCHROME_P450"/>
    <property type="match status" value="1"/>
</dbReference>
<accession>A0A8H7HJB4</accession>
<keyword evidence="4 9" id="KW-0349">Heme</keyword>
<dbReference type="GO" id="GO:0004497">
    <property type="term" value="F:monooxygenase activity"/>
    <property type="evidence" value="ECO:0007669"/>
    <property type="project" value="UniProtKB-KW"/>
</dbReference>
<dbReference type="EMBL" id="JACYCC010000010">
    <property type="protein sequence ID" value="KAF8686495.1"/>
    <property type="molecule type" value="Genomic_DNA"/>
</dbReference>
<evidence type="ECO:0000256" key="4">
    <source>
        <dbReference type="ARBA" id="ARBA00022617"/>
    </source>
</evidence>
<dbReference type="InterPro" id="IPR017972">
    <property type="entry name" value="Cyt_P450_CS"/>
</dbReference>
<dbReference type="InterPro" id="IPR050364">
    <property type="entry name" value="Cytochrome_P450_fung"/>
</dbReference>
<evidence type="ECO:0000256" key="3">
    <source>
        <dbReference type="ARBA" id="ARBA00010617"/>
    </source>
</evidence>
<dbReference type="CDD" id="cd11065">
    <property type="entry name" value="CYP64-like"/>
    <property type="match status" value="1"/>
</dbReference>
<comment type="cofactor">
    <cofactor evidence="1 9">
        <name>heme</name>
        <dbReference type="ChEBI" id="CHEBI:30413"/>
    </cofactor>
</comment>
<comment type="pathway">
    <text evidence="2">Secondary metabolite biosynthesis.</text>
</comment>
<dbReference type="PRINTS" id="PR00463">
    <property type="entry name" value="EP450I"/>
</dbReference>
<dbReference type="GO" id="GO:0005506">
    <property type="term" value="F:iron ion binding"/>
    <property type="evidence" value="ECO:0007669"/>
    <property type="project" value="InterPro"/>
</dbReference>
<dbReference type="GO" id="GO:0008641">
    <property type="term" value="F:ubiquitin-like modifier activating enzyme activity"/>
    <property type="evidence" value="ECO:0007669"/>
    <property type="project" value="InterPro"/>
</dbReference>